<dbReference type="Pfam" id="PF03392">
    <property type="entry name" value="OS-D"/>
    <property type="match status" value="1"/>
</dbReference>
<gene>
    <name evidence="2" type="ORF">ABEB36_009514</name>
</gene>
<evidence type="ECO:0000313" key="3">
    <source>
        <dbReference type="Proteomes" id="UP001566132"/>
    </source>
</evidence>
<proteinExistence type="predicted"/>
<reference evidence="2 3" key="1">
    <citation type="submission" date="2024-05" db="EMBL/GenBank/DDBJ databases">
        <title>Genetic variation in Jamaican populations of the coffee berry borer (Hypothenemus hampei).</title>
        <authorList>
            <person name="Errbii M."/>
            <person name="Myrie A."/>
        </authorList>
    </citation>
    <scope>NUCLEOTIDE SEQUENCE [LARGE SCALE GENOMIC DNA]</scope>
    <source>
        <strain evidence="2">JA-Hopewell-2020-01-JO</strain>
        <tissue evidence="2">Whole body</tissue>
    </source>
</reference>
<dbReference type="EMBL" id="JBDJPC010000007">
    <property type="protein sequence ID" value="KAL1493828.1"/>
    <property type="molecule type" value="Genomic_DNA"/>
</dbReference>
<accession>A0ABD1EGP5</accession>
<protein>
    <submittedName>
        <fullName evidence="2">Uncharacterized protein</fullName>
    </submittedName>
</protein>
<evidence type="ECO:0000313" key="2">
    <source>
        <dbReference type="EMBL" id="KAL1493828.1"/>
    </source>
</evidence>
<dbReference type="PANTHER" id="PTHR11257:SF12">
    <property type="entry name" value="EJACULATORY BULB-SPECIFIC PROTEIN 3-RELATED"/>
    <property type="match status" value="1"/>
</dbReference>
<name>A0ABD1EGP5_HYPHA</name>
<dbReference type="Gene3D" id="1.10.2080.10">
    <property type="entry name" value="Insect odorant-binding protein A10/Ejaculatory bulb-specific protein 3"/>
    <property type="match status" value="1"/>
</dbReference>
<dbReference type="Proteomes" id="UP001566132">
    <property type="component" value="Unassembled WGS sequence"/>
</dbReference>
<sequence>MNIQICGVIVFLLVIIDICSGDNEKYTSKYDNIDVDEILKSERLLRNYMNCLLDIGRCTLDGQELKKNLPDMTETGCSKCTKKQKEIGTKVLKYLIENKKDYFNELEIKYDPEKRYKKRYRENLKKQGINI</sequence>
<dbReference type="PANTHER" id="PTHR11257">
    <property type="entry name" value="CHEMOSENSORY PROTEIN-RELATED"/>
    <property type="match status" value="1"/>
</dbReference>
<feature type="chain" id="PRO_5044822422" evidence="1">
    <location>
        <begin position="22"/>
        <end position="131"/>
    </location>
</feature>
<dbReference type="InterPro" id="IPR005055">
    <property type="entry name" value="A10/PebIII"/>
</dbReference>
<dbReference type="InterPro" id="IPR036682">
    <property type="entry name" value="OS_D_A10/PebIII_sf"/>
</dbReference>
<feature type="signal peptide" evidence="1">
    <location>
        <begin position="1"/>
        <end position="21"/>
    </location>
</feature>
<evidence type="ECO:0000256" key="1">
    <source>
        <dbReference type="SAM" id="SignalP"/>
    </source>
</evidence>
<dbReference type="AlphaFoldDB" id="A0ABD1EGP5"/>
<keyword evidence="1" id="KW-0732">Signal</keyword>
<keyword evidence="3" id="KW-1185">Reference proteome</keyword>
<dbReference type="SUPFAM" id="SSF100910">
    <property type="entry name" value="Chemosensory protein Csp2"/>
    <property type="match status" value="1"/>
</dbReference>
<comment type="caution">
    <text evidence="2">The sequence shown here is derived from an EMBL/GenBank/DDBJ whole genome shotgun (WGS) entry which is preliminary data.</text>
</comment>
<organism evidence="2 3">
    <name type="scientific">Hypothenemus hampei</name>
    <name type="common">Coffee berry borer</name>
    <dbReference type="NCBI Taxonomy" id="57062"/>
    <lineage>
        <taxon>Eukaryota</taxon>
        <taxon>Metazoa</taxon>
        <taxon>Ecdysozoa</taxon>
        <taxon>Arthropoda</taxon>
        <taxon>Hexapoda</taxon>
        <taxon>Insecta</taxon>
        <taxon>Pterygota</taxon>
        <taxon>Neoptera</taxon>
        <taxon>Endopterygota</taxon>
        <taxon>Coleoptera</taxon>
        <taxon>Polyphaga</taxon>
        <taxon>Cucujiformia</taxon>
        <taxon>Curculionidae</taxon>
        <taxon>Scolytinae</taxon>
        <taxon>Hypothenemus</taxon>
    </lineage>
</organism>